<evidence type="ECO:0000313" key="16">
    <source>
        <dbReference type="Proteomes" id="UP000016930"/>
    </source>
</evidence>
<comment type="cofactor">
    <cofactor evidence="1 13">
        <name>heme</name>
        <dbReference type="ChEBI" id="CHEBI:30413"/>
    </cofactor>
</comment>
<dbReference type="InterPro" id="IPR036396">
    <property type="entry name" value="Cyt_P450_sf"/>
</dbReference>
<dbReference type="HOGENOM" id="CLU_001570_2_3_1"/>
<evidence type="ECO:0000256" key="7">
    <source>
        <dbReference type="ARBA" id="ARBA00022723"/>
    </source>
</evidence>
<organism evidence="15 16">
    <name type="scientific">Ceriporiopsis subvermispora (strain B)</name>
    <name type="common">White-rot fungus</name>
    <name type="synonym">Gelatoporia subvermispora</name>
    <dbReference type="NCBI Taxonomy" id="914234"/>
    <lineage>
        <taxon>Eukaryota</taxon>
        <taxon>Fungi</taxon>
        <taxon>Dikarya</taxon>
        <taxon>Basidiomycota</taxon>
        <taxon>Agaricomycotina</taxon>
        <taxon>Agaricomycetes</taxon>
        <taxon>Polyporales</taxon>
        <taxon>Gelatoporiaceae</taxon>
        <taxon>Gelatoporia</taxon>
    </lineage>
</organism>
<dbReference type="InterPro" id="IPR050364">
    <property type="entry name" value="Cytochrome_P450_fung"/>
</dbReference>
<proteinExistence type="inferred from homology"/>
<name>M2QWP8_CERS8</name>
<keyword evidence="12" id="KW-0472">Membrane</keyword>
<evidence type="ECO:0000256" key="11">
    <source>
        <dbReference type="ARBA" id="ARBA00023033"/>
    </source>
</evidence>
<dbReference type="Proteomes" id="UP000016930">
    <property type="component" value="Unassembled WGS sequence"/>
</dbReference>
<dbReference type="CDD" id="cd11065">
    <property type="entry name" value="CYP64-like"/>
    <property type="match status" value="1"/>
</dbReference>
<evidence type="ECO:0000256" key="8">
    <source>
        <dbReference type="ARBA" id="ARBA00022989"/>
    </source>
</evidence>
<keyword evidence="5 13" id="KW-0349">Heme</keyword>
<keyword evidence="10 13" id="KW-0408">Iron</keyword>
<evidence type="ECO:0000256" key="6">
    <source>
        <dbReference type="ARBA" id="ARBA00022692"/>
    </source>
</evidence>
<dbReference type="PROSITE" id="PS00086">
    <property type="entry name" value="CYTOCHROME_P450"/>
    <property type="match status" value="1"/>
</dbReference>
<dbReference type="AlphaFoldDB" id="M2QWP8"/>
<dbReference type="GO" id="GO:0016020">
    <property type="term" value="C:membrane"/>
    <property type="evidence" value="ECO:0007669"/>
    <property type="project" value="UniProtKB-SubCell"/>
</dbReference>
<evidence type="ECO:0000256" key="5">
    <source>
        <dbReference type="ARBA" id="ARBA00022617"/>
    </source>
</evidence>
<evidence type="ECO:0000256" key="9">
    <source>
        <dbReference type="ARBA" id="ARBA00023002"/>
    </source>
</evidence>
<keyword evidence="11 14" id="KW-0503">Monooxygenase</keyword>
<dbReference type="GO" id="GO:0005506">
    <property type="term" value="F:iron ion binding"/>
    <property type="evidence" value="ECO:0007669"/>
    <property type="project" value="InterPro"/>
</dbReference>
<evidence type="ECO:0000256" key="13">
    <source>
        <dbReference type="PIRSR" id="PIRSR602401-1"/>
    </source>
</evidence>
<keyword evidence="9 14" id="KW-0560">Oxidoreductase</keyword>
<dbReference type="PRINTS" id="PR00385">
    <property type="entry name" value="P450"/>
</dbReference>
<sequence>MVLNSAKASFDLLEARSANYSDRGQSIITSLFGLEWNTAFIPYGPKWRRHRRAIHQYFNSSAIQEYQPVQLCKTREMLVQALQSPSKILDLIEFAVGSSLIDIAYGHRAQDAQDAYIARAHTAAARTSYVLVSGRFFVEFLPFLRHVPAWLPGAAFKRLANDVVAEQKALVDIPFHDVRAEIDSGRPNTSICARMLDSLDRSESADRDAELEVIKNTTGIIFAAGNDTTNITMRVFLLAMTLHPEAQRAAQEELTVIVGPRRLPESSDRWSLPYIDAIVKECARWMPVVPLGVPHSAVNDDEYEGHHIPKGTVVIPNQWAMLHNPIDYPEPAFFRPERFIKDGMLDPDAKDPARVAFGFGRRICPGRYFADASLFLFIASILHVFDILPPVDEHQRPVLPEARQTSEFISQPEPFECIVKVRSQSAEQLIKNL</sequence>
<evidence type="ECO:0000313" key="15">
    <source>
        <dbReference type="EMBL" id="EMD36560.1"/>
    </source>
</evidence>
<dbReference type="Pfam" id="PF00067">
    <property type="entry name" value="p450"/>
    <property type="match status" value="1"/>
</dbReference>
<comment type="subcellular location">
    <subcellularLocation>
        <location evidence="2">Membrane</location>
        <topology evidence="2">Single-pass membrane protein</topology>
    </subcellularLocation>
</comment>
<gene>
    <name evidence="15" type="ORF">CERSUDRAFT_95847</name>
</gene>
<evidence type="ECO:0000256" key="1">
    <source>
        <dbReference type="ARBA" id="ARBA00001971"/>
    </source>
</evidence>
<dbReference type="STRING" id="914234.M2QWP8"/>
<feature type="binding site" description="axial binding residue" evidence="13">
    <location>
        <position position="364"/>
    </location>
    <ligand>
        <name>heme</name>
        <dbReference type="ChEBI" id="CHEBI:30413"/>
    </ligand>
    <ligandPart>
        <name>Fe</name>
        <dbReference type="ChEBI" id="CHEBI:18248"/>
    </ligandPart>
</feature>
<dbReference type="SUPFAM" id="SSF48264">
    <property type="entry name" value="Cytochrome P450"/>
    <property type="match status" value="1"/>
</dbReference>
<dbReference type="EMBL" id="KB445798">
    <property type="protein sequence ID" value="EMD36560.1"/>
    <property type="molecule type" value="Genomic_DNA"/>
</dbReference>
<evidence type="ECO:0000256" key="3">
    <source>
        <dbReference type="ARBA" id="ARBA00005179"/>
    </source>
</evidence>
<dbReference type="InterPro" id="IPR017972">
    <property type="entry name" value="Cyt_P450_CS"/>
</dbReference>
<dbReference type="InterPro" id="IPR001128">
    <property type="entry name" value="Cyt_P450"/>
</dbReference>
<dbReference type="Gene3D" id="1.10.630.10">
    <property type="entry name" value="Cytochrome P450"/>
    <property type="match status" value="1"/>
</dbReference>
<evidence type="ECO:0008006" key="17">
    <source>
        <dbReference type="Google" id="ProtNLM"/>
    </source>
</evidence>
<dbReference type="PANTHER" id="PTHR46300">
    <property type="entry name" value="P450, PUTATIVE (EUROFUNG)-RELATED-RELATED"/>
    <property type="match status" value="1"/>
</dbReference>
<dbReference type="OrthoDB" id="2789670at2759"/>
<evidence type="ECO:0000256" key="4">
    <source>
        <dbReference type="ARBA" id="ARBA00010617"/>
    </source>
</evidence>
<keyword evidence="6" id="KW-0812">Transmembrane</keyword>
<protein>
    <recommendedName>
        <fullName evidence="17">Cytochrome P450</fullName>
    </recommendedName>
</protein>
<dbReference type="InterPro" id="IPR002401">
    <property type="entry name" value="Cyt_P450_E_grp-I"/>
</dbReference>
<keyword evidence="16" id="KW-1185">Reference proteome</keyword>
<dbReference type="GO" id="GO:0004497">
    <property type="term" value="F:monooxygenase activity"/>
    <property type="evidence" value="ECO:0007669"/>
    <property type="project" value="UniProtKB-KW"/>
</dbReference>
<comment type="pathway">
    <text evidence="3">Secondary metabolite biosynthesis.</text>
</comment>
<evidence type="ECO:0000256" key="12">
    <source>
        <dbReference type="ARBA" id="ARBA00023136"/>
    </source>
</evidence>
<dbReference type="PANTHER" id="PTHR46300:SF7">
    <property type="entry name" value="P450, PUTATIVE (EUROFUNG)-RELATED"/>
    <property type="match status" value="1"/>
</dbReference>
<dbReference type="PRINTS" id="PR00463">
    <property type="entry name" value="EP450I"/>
</dbReference>
<evidence type="ECO:0000256" key="2">
    <source>
        <dbReference type="ARBA" id="ARBA00004167"/>
    </source>
</evidence>
<dbReference type="GO" id="GO:0020037">
    <property type="term" value="F:heme binding"/>
    <property type="evidence" value="ECO:0007669"/>
    <property type="project" value="InterPro"/>
</dbReference>
<accession>M2QWP8</accession>
<evidence type="ECO:0000256" key="14">
    <source>
        <dbReference type="RuleBase" id="RU000461"/>
    </source>
</evidence>
<dbReference type="GO" id="GO:0016705">
    <property type="term" value="F:oxidoreductase activity, acting on paired donors, with incorporation or reduction of molecular oxygen"/>
    <property type="evidence" value="ECO:0007669"/>
    <property type="project" value="InterPro"/>
</dbReference>
<keyword evidence="8" id="KW-1133">Transmembrane helix</keyword>
<reference evidence="15 16" key="1">
    <citation type="journal article" date="2012" name="Proc. Natl. Acad. Sci. U.S.A.">
        <title>Comparative genomics of Ceriporiopsis subvermispora and Phanerochaete chrysosporium provide insight into selective ligninolysis.</title>
        <authorList>
            <person name="Fernandez-Fueyo E."/>
            <person name="Ruiz-Duenas F.J."/>
            <person name="Ferreira P."/>
            <person name="Floudas D."/>
            <person name="Hibbett D.S."/>
            <person name="Canessa P."/>
            <person name="Larrondo L.F."/>
            <person name="James T.Y."/>
            <person name="Seelenfreund D."/>
            <person name="Lobos S."/>
            <person name="Polanco R."/>
            <person name="Tello M."/>
            <person name="Honda Y."/>
            <person name="Watanabe T."/>
            <person name="Watanabe T."/>
            <person name="Ryu J.S."/>
            <person name="Kubicek C.P."/>
            <person name="Schmoll M."/>
            <person name="Gaskell J."/>
            <person name="Hammel K.E."/>
            <person name="St John F.J."/>
            <person name="Vanden Wymelenberg A."/>
            <person name="Sabat G."/>
            <person name="Splinter BonDurant S."/>
            <person name="Syed K."/>
            <person name="Yadav J.S."/>
            <person name="Doddapaneni H."/>
            <person name="Subramanian V."/>
            <person name="Lavin J.L."/>
            <person name="Oguiza J.A."/>
            <person name="Perez G."/>
            <person name="Pisabarro A.G."/>
            <person name="Ramirez L."/>
            <person name="Santoyo F."/>
            <person name="Master E."/>
            <person name="Coutinho P.M."/>
            <person name="Henrissat B."/>
            <person name="Lombard V."/>
            <person name="Magnuson J.K."/>
            <person name="Kuees U."/>
            <person name="Hori C."/>
            <person name="Igarashi K."/>
            <person name="Samejima M."/>
            <person name="Held B.W."/>
            <person name="Barry K.W."/>
            <person name="LaButti K.M."/>
            <person name="Lapidus A."/>
            <person name="Lindquist E.A."/>
            <person name="Lucas S.M."/>
            <person name="Riley R."/>
            <person name="Salamov A.A."/>
            <person name="Hoffmeister D."/>
            <person name="Schwenk D."/>
            <person name="Hadar Y."/>
            <person name="Yarden O."/>
            <person name="de Vries R.P."/>
            <person name="Wiebenga A."/>
            <person name="Stenlid J."/>
            <person name="Eastwood D."/>
            <person name="Grigoriev I.V."/>
            <person name="Berka R.M."/>
            <person name="Blanchette R.A."/>
            <person name="Kersten P."/>
            <person name="Martinez A.T."/>
            <person name="Vicuna R."/>
            <person name="Cullen D."/>
        </authorList>
    </citation>
    <scope>NUCLEOTIDE SEQUENCE [LARGE SCALE GENOMIC DNA]</scope>
    <source>
        <strain evidence="15 16">B</strain>
    </source>
</reference>
<keyword evidence="7 13" id="KW-0479">Metal-binding</keyword>
<evidence type="ECO:0000256" key="10">
    <source>
        <dbReference type="ARBA" id="ARBA00023004"/>
    </source>
</evidence>
<comment type="similarity">
    <text evidence="4 14">Belongs to the cytochrome P450 family.</text>
</comment>